<accession>A0ABS2PBP4</accession>
<feature type="transmembrane region" description="Helical" evidence="1">
    <location>
        <begin position="78"/>
        <end position="100"/>
    </location>
</feature>
<evidence type="ECO:0000313" key="2">
    <source>
        <dbReference type="EMBL" id="MBM7632844.1"/>
    </source>
</evidence>
<feature type="transmembrane region" description="Helical" evidence="1">
    <location>
        <begin position="112"/>
        <end position="131"/>
    </location>
</feature>
<feature type="transmembrane region" description="Helical" evidence="1">
    <location>
        <begin position="322"/>
        <end position="340"/>
    </location>
</feature>
<proteinExistence type="predicted"/>
<protein>
    <submittedName>
        <fullName evidence="2">Membrane protein YkvI</fullName>
    </submittedName>
</protein>
<organism evidence="2 3">
    <name type="scientific">Geomicrobium sediminis</name>
    <dbReference type="NCBI Taxonomy" id="1347788"/>
    <lineage>
        <taxon>Bacteria</taxon>
        <taxon>Bacillati</taxon>
        <taxon>Bacillota</taxon>
        <taxon>Bacilli</taxon>
        <taxon>Bacillales</taxon>
        <taxon>Geomicrobium</taxon>
    </lineage>
</organism>
<feature type="transmembrane region" description="Helical" evidence="1">
    <location>
        <begin position="180"/>
        <end position="202"/>
    </location>
</feature>
<feature type="transmembrane region" description="Helical" evidence="1">
    <location>
        <begin position="258"/>
        <end position="285"/>
    </location>
</feature>
<evidence type="ECO:0000256" key="1">
    <source>
        <dbReference type="SAM" id="Phobius"/>
    </source>
</evidence>
<feature type="transmembrane region" description="Helical" evidence="1">
    <location>
        <begin position="214"/>
        <end position="238"/>
    </location>
</feature>
<dbReference type="EMBL" id="JAFBEC010000005">
    <property type="protein sequence ID" value="MBM7632844.1"/>
    <property type="molecule type" value="Genomic_DNA"/>
</dbReference>
<feature type="transmembrane region" description="Helical" evidence="1">
    <location>
        <begin position="33"/>
        <end position="58"/>
    </location>
</feature>
<feature type="transmembrane region" description="Helical" evidence="1">
    <location>
        <begin position="138"/>
        <end position="160"/>
    </location>
</feature>
<feature type="transmembrane region" description="Helical" evidence="1">
    <location>
        <begin position="297"/>
        <end position="316"/>
    </location>
</feature>
<reference evidence="2 3" key="1">
    <citation type="submission" date="2021-01" db="EMBL/GenBank/DDBJ databases">
        <title>Genomic Encyclopedia of Type Strains, Phase IV (KMG-IV): sequencing the most valuable type-strain genomes for metagenomic binning, comparative biology and taxonomic classification.</title>
        <authorList>
            <person name="Goeker M."/>
        </authorList>
    </citation>
    <scope>NUCLEOTIDE SEQUENCE [LARGE SCALE GENOMIC DNA]</scope>
    <source>
        <strain evidence="2 3">DSM 25540</strain>
    </source>
</reference>
<sequence length="358" mass="38839">MKDGLTFAFAVVGVVVGAGIASGQEIMQFFTFFGWVGGIGALIATGLFMFLLTSVIRIGSEINAKSHYRVLQYLCGKYLAVFVDLFLTFFLFGILVIMIAGGGSLFDQQFGLPVYLGSFVITVLTIATLFLNFKGILYVLGVFTPIMFILLVAMSGYSAVTTEYSFEQFMQLQQPESAATFHWLLGACLFVSNCVAASFPMLSVMGGSTKNKKALFIGGMVGGLTLGLLTLMIHISIFSNFHLAANVAMPTLIIASDFMPLTALIFVVLIFGMIFNTAVGMLYSFTSRMMRPGTMKFKLYGTLFGFLAFGASFVGFTDLVNILYPITGLIGFILMGAITIKAISRKKPTDLPDQKLEV</sequence>
<keyword evidence="1" id="KW-1133">Transmembrane helix</keyword>
<keyword evidence="3" id="KW-1185">Reference proteome</keyword>
<evidence type="ECO:0000313" key="3">
    <source>
        <dbReference type="Proteomes" id="UP000741863"/>
    </source>
</evidence>
<keyword evidence="1" id="KW-0812">Transmembrane</keyword>
<dbReference type="InterPro" id="IPR038728">
    <property type="entry name" value="YkvI-like"/>
</dbReference>
<gene>
    <name evidence="2" type="ORF">JOD17_001938</name>
</gene>
<dbReference type="PANTHER" id="PTHR37814:SF1">
    <property type="entry name" value="MEMBRANE PROTEIN"/>
    <property type="match status" value="1"/>
</dbReference>
<name>A0ABS2PBP4_9BACL</name>
<dbReference type="Proteomes" id="UP000741863">
    <property type="component" value="Unassembled WGS sequence"/>
</dbReference>
<comment type="caution">
    <text evidence="2">The sequence shown here is derived from an EMBL/GenBank/DDBJ whole genome shotgun (WGS) entry which is preliminary data.</text>
</comment>
<keyword evidence="1" id="KW-0472">Membrane</keyword>
<dbReference type="RefSeq" id="WP_204697277.1">
    <property type="nucleotide sequence ID" value="NZ_JAFBEC010000005.1"/>
</dbReference>
<dbReference type="PANTHER" id="PTHR37814">
    <property type="entry name" value="CONSERVED MEMBRANE PROTEIN"/>
    <property type="match status" value="1"/>
</dbReference>